<keyword evidence="1" id="KW-0812">Transmembrane</keyword>
<evidence type="ECO:0008006" key="4">
    <source>
        <dbReference type="Google" id="ProtNLM"/>
    </source>
</evidence>
<dbReference type="Proteomes" id="UP000184233">
    <property type="component" value="Unassembled WGS sequence"/>
</dbReference>
<accession>A0A1M3L701</accession>
<sequence length="128" mass="14296">MDASGAAGLGIGFFLFMIVIYLFYGYCIGRILQKAGKPLWVGFVPIYNNIVMLEIIGRPVWWIVLLLIPFVNFIILIITYIDLAKSFGKDTVYGILLILFGFIMLPVMAFSKDIQYQGPAVTQPGPVI</sequence>
<dbReference type="AlphaFoldDB" id="A0A1M3L701"/>
<evidence type="ECO:0000256" key="1">
    <source>
        <dbReference type="SAM" id="Phobius"/>
    </source>
</evidence>
<evidence type="ECO:0000313" key="2">
    <source>
        <dbReference type="EMBL" id="OJX61352.1"/>
    </source>
</evidence>
<gene>
    <name evidence="2" type="ORF">BGO89_00365</name>
</gene>
<dbReference type="STRING" id="1895771.BGO89_00365"/>
<proteinExistence type="predicted"/>
<keyword evidence="1" id="KW-0472">Membrane</keyword>
<organism evidence="2 3">
    <name type="scientific">Candidatus Kapaibacterium thiocyanatum</name>
    <dbReference type="NCBI Taxonomy" id="1895771"/>
    <lineage>
        <taxon>Bacteria</taxon>
        <taxon>Pseudomonadati</taxon>
        <taxon>Candidatus Kapaibacteriota</taxon>
        <taxon>Candidatus Kapaibacteriia</taxon>
        <taxon>Candidatus Kapaibacteriales</taxon>
        <taxon>Candidatus Kapaibacteriaceae</taxon>
        <taxon>Candidatus Kapaibacterium</taxon>
    </lineage>
</organism>
<dbReference type="InterPro" id="IPR043739">
    <property type="entry name" value="DUF5684"/>
</dbReference>
<name>A0A1M3L701_9BACT</name>
<feature type="transmembrane region" description="Helical" evidence="1">
    <location>
        <begin position="6"/>
        <end position="27"/>
    </location>
</feature>
<keyword evidence="1" id="KW-1133">Transmembrane helix</keyword>
<evidence type="ECO:0000313" key="3">
    <source>
        <dbReference type="Proteomes" id="UP000184233"/>
    </source>
</evidence>
<feature type="transmembrane region" description="Helical" evidence="1">
    <location>
        <begin position="93"/>
        <end position="111"/>
    </location>
</feature>
<dbReference type="EMBL" id="MKVH01000002">
    <property type="protein sequence ID" value="OJX61352.1"/>
    <property type="molecule type" value="Genomic_DNA"/>
</dbReference>
<dbReference type="Pfam" id="PF18936">
    <property type="entry name" value="DUF5684"/>
    <property type="match status" value="1"/>
</dbReference>
<comment type="caution">
    <text evidence="2">The sequence shown here is derived from an EMBL/GenBank/DDBJ whole genome shotgun (WGS) entry which is preliminary data.</text>
</comment>
<feature type="transmembrane region" description="Helical" evidence="1">
    <location>
        <begin position="62"/>
        <end position="81"/>
    </location>
</feature>
<protein>
    <recommendedName>
        <fullName evidence="4">Signal peptidase I</fullName>
    </recommendedName>
</protein>
<reference evidence="2 3" key="1">
    <citation type="submission" date="2016-09" db="EMBL/GenBank/DDBJ databases">
        <title>Genome-resolved meta-omics ties microbial dynamics to process performance in biotechnology for thiocyanate degradation.</title>
        <authorList>
            <person name="Kantor R.S."/>
            <person name="Huddy R.J."/>
            <person name="Iyer R."/>
            <person name="Thomas B.C."/>
            <person name="Brown C.T."/>
            <person name="Anantharaman K."/>
            <person name="Tringe S."/>
            <person name="Hettich R.L."/>
            <person name="Harrison S.T."/>
            <person name="Banfield J.F."/>
        </authorList>
    </citation>
    <scope>NUCLEOTIDE SEQUENCE [LARGE SCALE GENOMIC DNA]</scope>
    <source>
        <strain evidence="2">59-99</strain>
    </source>
</reference>